<sequence length="161" mass="17873">MEVSTSAHLPEDAERVYREYLSAVVLHGQAVAEAVGMHTTDAYALNVLGVHGALTAGELAERTGLTTGAVTRLIDRLERAGAVRRVRDPGDRRRVIIEAVPREDDPTEKLVAPARRRVAEVFEGYDEEQVRVLFDYFAKAAAALREATEEMRGTTRRRRTS</sequence>
<dbReference type="GO" id="GO:0003677">
    <property type="term" value="F:DNA binding"/>
    <property type="evidence" value="ECO:0007669"/>
    <property type="project" value="UniProtKB-KW"/>
</dbReference>
<dbReference type="InterPro" id="IPR039422">
    <property type="entry name" value="MarR/SlyA-like"/>
</dbReference>
<dbReference type="CDD" id="cd00090">
    <property type="entry name" value="HTH_ARSR"/>
    <property type="match status" value="1"/>
</dbReference>
<dbReference type="InterPro" id="IPR036390">
    <property type="entry name" value="WH_DNA-bd_sf"/>
</dbReference>
<dbReference type="InterPro" id="IPR036388">
    <property type="entry name" value="WH-like_DNA-bd_sf"/>
</dbReference>
<dbReference type="SUPFAM" id="SSF46785">
    <property type="entry name" value="Winged helix' DNA-binding domain"/>
    <property type="match status" value="1"/>
</dbReference>
<dbReference type="InterPro" id="IPR000835">
    <property type="entry name" value="HTH_MarR-typ"/>
</dbReference>
<protein>
    <submittedName>
        <fullName evidence="2">DNA-binding transcriptional regulator, MarR family</fullName>
    </submittedName>
</protein>
<gene>
    <name evidence="2" type="ORF">LX15_003315</name>
</gene>
<evidence type="ECO:0000259" key="1">
    <source>
        <dbReference type="PROSITE" id="PS50995"/>
    </source>
</evidence>
<dbReference type="PANTHER" id="PTHR33164:SF106">
    <property type="entry name" value="TRANSCRIPTIONAL REGULATORY PROTEIN"/>
    <property type="match status" value="1"/>
</dbReference>
<dbReference type="SMART" id="SM00347">
    <property type="entry name" value="HTH_MARR"/>
    <property type="match status" value="1"/>
</dbReference>
<name>A0ABT1HW23_STRSD</name>
<dbReference type="Gene3D" id="1.10.10.10">
    <property type="entry name" value="Winged helix-like DNA-binding domain superfamily/Winged helix DNA-binding domain"/>
    <property type="match status" value="1"/>
</dbReference>
<keyword evidence="2" id="KW-0238">DNA-binding</keyword>
<dbReference type="PROSITE" id="PS50995">
    <property type="entry name" value="HTH_MARR_2"/>
    <property type="match status" value="1"/>
</dbReference>
<feature type="domain" description="HTH marR-type" evidence="1">
    <location>
        <begin position="1"/>
        <end position="142"/>
    </location>
</feature>
<dbReference type="Pfam" id="PF12802">
    <property type="entry name" value="MarR_2"/>
    <property type="match status" value="1"/>
</dbReference>
<proteinExistence type="predicted"/>
<dbReference type="InterPro" id="IPR011991">
    <property type="entry name" value="ArsR-like_HTH"/>
</dbReference>
<evidence type="ECO:0000313" key="3">
    <source>
        <dbReference type="Proteomes" id="UP001205311"/>
    </source>
</evidence>
<evidence type="ECO:0000313" key="2">
    <source>
        <dbReference type="EMBL" id="MCP2259610.1"/>
    </source>
</evidence>
<keyword evidence="3" id="KW-1185">Reference proteome</keyword>
<reference evidence="2 3" key="1">
    <citation type="submission" date="2022-06" db="EMBL/GenBank/DDBJ databases">
        <title>Genomic Encyclopedia of Archaeal and Bacterial Type Strains, Phase II (KMG-II): from individual species to whole genera.</title>
        <authorList>
            <person name="Goeker M."/>
        </authorList>
    </citation>
    <scope>NUCLEOTIDE SEQUENCE [LARGE SCALE GENOMIC DNA]</scope>
    <source>
        <strain evidence="2 3">DSM 40477</strain>
    </source>
</reference>
<comment type="caution">
    <text evidence="2">The sequence shown here is derived from an EMBL/GenBank/DDBJ whole genome shotgun (WGS) entry which is preliminary data.</text>
</comment>
<organism evidence="2 3">
    <name type="scientific">Streptoalloteichus tenebrarius (strain ATCC 17920 / DSM 40477 / JCM 4838 / CBS 697.72 / NBRC 16177 / NCIMB 11028 / NRRL B-12390 / A12253. 1 / ISP 5477)</name>
    <name type="common">Streptomyces tenebrarius</name>
    <dbReference type="NCBI Taxonomy" id="1933"/>
    <lineage>
        <taxon>Bacteria</taxon>
        <taxon>Bacillati</taxon>
        <taxon>Actinomycetota</taxon>
        <taxon>Actinomycetes</taxon>
        <taxon>Pseudonocardiales</taxon>
        <taxon>Pseudonocardiaceae</taxon>
        <taxon>Streptoalloteichus</taxon>
    </lineage>
</organism>
<dbReference type="Proteomes" id="UP001205311">
    <property type="component" value="Unassembled WGS sequence"/>
</dbReference>
<dbReference type="PANTHER" id="PTHR33164">
    <property type="entry name" value="TRANSCRIPTIONAL REGULATOR, MARR FAMILY"/>
    <property type="match status" value="1"/>
</dbReference>
<accession>A0ABT1HW23</accession>
<dbReference type="EMBL" id="JAMTCP010000018">
    <property type="protein sequence ID" value="MCP2259610.1"/>
    <property type="molecule type" value="Genomic_DNA"/>
</dbReference>
<dbReference type="PRINTS" id="PR00598">
    <property type="entry name" value="HTHMARR"/>
</dbReference>